<proteinExistence type="predicted"/>
<dbReference type="Proteomes" id="UP000250572">
    <property type="component" value="Unassembled WGS sequence"/>
</dbReference>
<reference evidence="4 5" key="1">
    <citation type="journal article" date="2018" name="G3 (Bethesda)">
        <title>A High-Quality Reference Genome for the Invasive Mosquitofish Gambusia affinis Using a Chicago Library.</title>
        <authorList>
            <person name="Hoffberg S.L."/>
            <person name="Troendle N.J."/>
            <person name="Glenn T.C."/>
            <person name="Mahmud O."/>
            <person name="Louha S."/>
            <person name="Chalopin D."/>
            <person name="Bennetzen J.L."/>
            <person name="Mauricio R."/>
        </authorList>
    </citation>
    <scope>NUCLEOTIDE SEQUENCE [LARGE SCALE GENOMIC DNA]</scope>
    <source>
        <strain evidence="4">NE01/NJP1002.9</strain>
        <tissue evidence="4">Muscle</tissue>
    </source>
</reference>
<keyword evidence="5" id="KW-1185">Reference proteome</keyword>
<dbReference type="Gene3D" id="2.60.40.10">
    <property type="entry name" value="Immunoglobulins"/>
    <property type="match status" value="3"/>
</dbReference>
<protein>
    <recommendedName>
        <fullName evidence="3">Ig-like domain-containing protein</fullName>
    </recommendedName>
</protein>
<feature type="chain" id="PRO_5016233322" description="Ig-like domain-containing protein" evidence="2">
    <location>
        <begin position="22"/>
        <end position="509"/>
    </location>
</feature>
<evidence type="ECO:0000256" key="2">
    <source>
        <dbReference type="SAM" id="SignalP"/>
    </source>
</evidence>
<dbReference type="EMBL" id="NHOQ01000034">
    <property type="protein sequence ID" value="PWA33734.1"/>
    <property type="molecule type" value="Genomic_DNA"/>
</dbReference>
<organism evidence="4 5">
    <name type="scientific">Gambusia affinis</name>
    <name type="common">Western mosquitofish</name>
    <name type="synonym">Heterandria affinis</name>
    <dbReference type="NCBI Taxonomy" id="33528"/>
    <lineage>
        <taxon>Eukaryota</taxon>
        <taxon>Metazoa</taxon>
        <taxon>Chordata</taxon>
        <taxon>Craniata</taxon>
        <taxon>Vertebrata</taxon>
        <taxon>Euteleostomi</taxon>
        <taxon>Actinopterygii</taxon>
        <taxon>Neopterygii</taxon>
        <taxon>Teleostei</taxon>
        <taxon>Neoteleostei</taxon>
        <taxon>Acanthomorphata</taxon>
        <taxon>Ovalentaria</taxon>
        <taxon>Atherinomorphae</taxon>
        <taxon>Cyprinodontiformes</taxon>
        <taxon>Poeciliidae</taxon>
        <taxon>Poeciliinae</taxon>
        <taxon>Gambusia</taxon>
    </lineage>
</organism>
<dbReference type="Pfam" id="PF24518">
    <property type="entry name" value="Ig_CD22"/>
    <property type="match status" value="1"/>
</dbReference>
<dbReference type="PANTHER" id="PTHR46013">
    <property type="entry name" value="VASCULAR CELL ADHESION MOLECULE 1"/>
    <property type="match status" value="1"/>
</dbReference>
<keyword evidence="2" id="KW-0732">Signal</keyword>
<dbReference type="PROSITE" id="PS50835">
    <property type="entry name" value="IG_LIKE"/>
    <property type="match status" value="2"/>
</dbReference>
<dbReference type="PANTHER" id="PTHR46013:SF4">
    <property type="entry name" value="B-CELL RECEPTOR CD22-RELATED"/>
    <property type="match status" value="1"/>
</dbReference>
<dbReference type="InterPro" id="IPR036179">
    <property type="entry name" value="Ig-like_dom_sf"/>
</dbReference>
<keyword evidence="1" id="KW-1133">Transmembrane helix</keyword>
<evidence type="ECO:0000313" key="5">
    <source>
        <dbReference type="Proteomes" id="UP000250572"/>
    </source>
</evidence>
<dbReference type="AlphaFoldDB" id="A0A315WD43"/>
<evidence type="ECO:0000259" key="3">
    <source>
        <dbReference type="PROSITE" id="PS50835"/>
    </source>
</evidence>
<accession>A0A315WD43</accession>
<dbReference type="InterPro" id="IPR056386">
    <property type="entry name" value="Ig_CD22"/>
</dbReference>
<dbReference type="InterPro" id="IPR007110">
    <property type="entry name" value="Ig-like_dom"/>
</dbReference>
<evidence type="ECO:0000256" key="1">
    <source>
        <dbReference type="SAM" id="Phobius"/>
    </source>
</evidence>
<dbReference type="Pfam" id="PF13927">
    <property type="entry name" value="Ig_3"/>
    <property type="match status" value="1"/>
</dbReference>
<sequence length="509" mass="56321">MAHHQQSCCFLIILCVRGILGGDWSVVVPTHPLCAAIGSSVVFPCSYDYPPNSDEVHPEVIKEALFPVAVENTFCTGSNEIKVLSEIWCLSANRCVTKRYNTHQRKTKLHHRVFCRNTVSKFTCPCVCVSKVFHSAGGSVDLSYQGRVQYLGKPGNKNCSLRISNLKESDSGTYVFYFLTNHATQKLPPQRGLRFLVAASCTSVVVMASPSRVVREGTALDLLCCVPTATSLSLFTWHRTKGAKLEHTGPMWKTRKVTSDQSGRFYCQVQTGDQTLRSDVLRIDVQHPPRNMIISTWREKTTHPMTLTCSSEASPVVRTYVWYEGEACLPAADLRFHRGTSIQATLTGSDSTLTSANITAEDNGVYCCVARNKLGFQKASLTLTYTRTPTQSVSSKTPMTLIGGIIVGLLAIFAIIIYFIMSPSVIPSQTLHKRGFLPVSSTASSSSAERLWPARFWAWQMYVPVWVNSAGEMLSTCPEPTCSSVLELETSLLYHQTCTKQHMAEEEGQ</sequence>
<feature type="transmembrane region" description="Helical" evidence="1">
    <location>
        <begin position="399"/>
        <end position="421"/>
    </location>
</feature>
<dbReference type="STRING" id="33528.ENSGAFP00000000165"/>
<feature type="domain" description="Ig-like" evidence="3">
    <location>
        <begin position="202"/>
        <end position="277"/>
    </location>
</feature>
<keyword evidence="1" id="KW-0472">Membrane</keyword>
<name>A0A315WD43_GAMAF</name>
<dbReference type="CDD" id="cd00096">
    <property type="entry name" value="Ig"/>
    <property type="match status" value="1"/>
</dbReference>
<dbReference type="SUPFAM" id="SSF48726">
    <property type="entry name" value="Immunoglobulin"/>
    <property type="match status" value="2"/>
</dbReference>
<evidence type="ECO:0000313" key="4">
    <source>
        <dbReference type="EMBL" id="PWA33734.1"/>
    </source>
</evidence>
<feature type="signal peptide" evidence="2">
    <location>
        <begin position="1"/>
        <end position="21"/>
    </location>
</feature>
<dbReference type="InterPro" id="IPR013783">
    <property type="entry name" value="Ig-like_fold"/>
</dbReference>
<dbReference type="InterPro" id="IPR003599">
    <property type="entry name" value="Ig_sub"/>
</dbReference>
<feature type="domain" description="Ig-like" evidence="3">
    <location>
        <begin position="288"/>
        <end position="384"/>
    </location>
</feature>
<gene>
    <name evidence="4" type="ORF">CCH79_00007417</name>
</gene>
<dbReference type="SMART" id="SM00409">
    <property type="entry name" value="IG"/>
    <property type="match status" value="3"/>
</dbReference>
<keyword evidence="1" id="KW-0812">Transmembrane</keyword>
<comment type="caution">
    <text evidence="4">The sequence shown here is derived from an EMBL/GenBank/DDBJ whole genome shotgun (WGS) entry which is preliminary data.</text>
</comment>